<evidence type="ECO:0000313" key="2">
    <source>
        <dbReference type="Proteomes" id="UP000566995"/>
    </source>
</evidence>
<organism evidence="1 2">
    <name type="scientific">Pseudomonas nitroreducens</name>
    <dbReference type="NCBI Taxonomy" id="46680"/>
    <lineage>
        <taxon>Bacteria</taxon>
        <taxon>Pseudomonadati</taxon>
        <taxon>Pseudomonadota</taxon>
        <taxon>Gammaproteobacteria</taxon>
        <taxon>Pseudomonadales</taxon>
        <taxon>Pseudomonadaceae</taxon>
        <taxon>Pseudomonas</taxon>
    </lineage>
</organism>
<comment type="caution">
    <text evidence="1">The sequence shown here is derived from an EMBL/GenBank/DDBJ whole genome shotgun (WGS) entry which is preliminary data.</text>
</comment>
<protein>
    <submittedName>
        <fullName evidence="1">Uncharacterized protein</fullName>
    </submittedName>
</protein>
<proteinExistence type="predicted"/>
<sequence length="56" mass="6515">MCNLKLVPKEPKPTIEQLTEMLKDRMRTFDGERWIPLRDLDAAVRLIFGNEQGGDK</sequence>
<dbReference type="EMBL" id="JACHLI010000019">
    <property type="protein sequence ID" value="MBB4865453.1"/>
    <property type="molecule type" value="Genomic_DNA"/>
</dbReference>
<name>A0A7W7KNB7_PSENT</name>
<dbReference type="RefSeq" id="WP_184592962.1">
    <property type="nucleotide sequence ID" value="NZ_JACHLI010000019.1"/>
</dbReference>
<evidence type="ECO:0000313" key="1">
    <source>
        <dbReference type="EMBL" id="MBB4865453.1"/>
    </source>
</evidence>
<accession>A0A7W7KNB7</accession>
<dbReference type="AlphaFoldDB" id="A0A7W7KNB7"/>
<reference evidence="1 2" key="1">
    <citation type="submission" date="2020-08" db="EMBL/GenBank/DDBJ databases">
        <title>Functional genomics of gut bacteria from endangered species of beetles.</title>
        <authorList>
            <person name="Carlos-Shanley C."/>
        </authorList>
    </citation>
    <scope>NUCLEOTIDE SEQUENCE [LARGE SCALE GENOMIC DNA]</scope>
    <source>
        <strain evidence="1 2">S00179</strain>
    </source>
</reference>
<dbReference type="Proteomes" id="UP000566995">
    <property type="component" value="Unassembled WGS sequence"/>
</dbReference>
<gene>
    <name evidence="1" type="ORF">HNP46_004347</name>
</gene>